<evidence type="ECO:0008006" key="3">
    <source>
        <dbReference type="Google" id="ProtNLM"/>
    </source>
</evidence>
<comment type="caution">
    <text evidence="1">The sequence shown here is derived from an EMBL/GenBank/DDBJ whole genome shotgun (WGS) entry which is preliminary data.</text>
</comment>
<reference evidence="1 2" key="1">
    <citation type="journal article" date="2016" name="Environ. Microbiol.">
        <title>Genomic resolution of a cold subsurface aquifer community provides metabolic insights for novel microbes adapted to high CO concentrations.</title>
        <authorList>
            <person name="Probst A.J."/>
            <person name="Castelle C.J."/>
            <person name="Singh A."/>
            <person name="Brown C.T."/>
            <person name="Anantharaman K."/>
            <person name="Sharon I."/>
            <person name="Hug L.A."/>
            <person name="Burstein D."/>
            <person name="Emerson J.B."/>
            <person name="Thomas B.C."/>
            <person name="Banfield J.F."/>
        </authorList>
    </citation>
    <scope>NUCLEOTIDE SEQUENCE [LARGE SCALE GENOMIC DNA]</scope>
    <source>
        <strain evidence="1">CG1_02_38_46</strain>
    </source>
</reference>
<dbReference type="NCBIfam" id="NF033394">
    <property type="entry name" value="capsid_maj_Podo"/>
    <property type="match status" value="1"/>
</dbReference>
<dbReference type="STRING" id="1817893.AUJ66_00980"/>
<protein>
    <recommendedName>
        <fullName evidence="3">Phage capsid protein</fullName>
    </recommendedName>
</protein>
<evidence type="ECO:0000313" key="2">
    <source>
        <dbReference type="Proteomes" id="UP000182278"/>
    </source>
</evidence>
<name>A0A1J4SG89_9BACT</name>
<dbReference type="EMBL" id="MNUO01000013">
    <property type="protein sequence ID" value="OIN98399.1"/>
    <property type="molecule type" value="Genomic_DNA"/>
</dbReference>
<sequence>MAELTITTLNALVKEKPITKGFVEQVYTYTPILNHFKEGKAMYTVKGGNRIMASIQFGNLVGKNWTGSGVVVDPTTLTRPAIASEAWYDWAFYNNASIIPYKEWLLVQKGAYTLEDYAKMILKKLAESTARDFEGKFFNAWNSSATTPNKVFGLHQLIYNVDDLTDANDGTTPIYVGDVKISELPEWKSQVDAYDTTKSLILNLMHSVNTVTHKWGKPTLILTSQAIYEEYCEDAYDKSGYLVKDEIATKLGFSVGASFNGIPFVFSESSALDGTIYMFNNNYLKFVVHPDANFKLSPWTQVSTTNYDYIALEDTTYSMIVSNRAAQVKITGVT</sequence>
<dbReference type="InterPro" id="IPR049718">
    <property type="entry name" value="AKO59007-like"/>
</dbReference>
<accession>A0A1J4SG89</accession>
<dbReference type="AlphaFoldDB" id="A0A1J4SG89"/>
<organism evidence="1 2">
    <name type="scientific">Candidatus Desantisbacteria bacterium CG1_02_38_46</name>
    <dbReference type="NCBI Taxonomy" id="1817893"/>
    <lineage>
        <taxon>Bacteria</taxon>
        <taxon>Candidatus Desantisiibacteriota</taxon>
    </lineage>
</organism>
<proteinExistence type="predicted"/>
<gene>
    <name evidence="1" type="ORF">AUJ66_00980</name>
</gene>
<evidence type="ECO:0000313" key="1">
    <source>
        <dbReference type="EMBL" id="OIN98399.1"/>
    </source>
</evidence>
<dbReference type="Proteomes" id="UP000182278">
    <property type="component" value="Unassembled WGS sequence"/>
</dbReference>